<dbReference type="EMBL" id="SBBW01000029">
    <property type="protein sequence ID" value="RWU13152.1"/>
    <property type="molecule type" value="Genomic_DNA"/>
</dbReference>
<proteinExistence type="predicted"/>
<dbReference type="PANTHER" id="PTHR32507">
    <property type="entry name" value="NA(+)/H(+) ANTIPORTER 1"/>
    <property type="match status" value="1"/>
</dbReference>
<dbReference type="Gene3D" id="1.20.1530.20">
    <property type="match status" value="1"/>
</dbReference>
<dbReference type="NCBIfam" id="NF003715">
    <property type="entry name" value="PRK05326.1-2"/>
    <property type="match status" value="1"/>
</dbReference>
<dbReference type="InterPro" id="IPR006037">
    <property type="entry name" value="RCK_C"/>
</dbReference>
<keyword evidence="5 9" id="KW-0812">Transmembrane</keyword>
<dbReference type="RefSeq" id="WP_128356775.1">
    <property type="nucleotide sequence ID" value="NZ_SBBW01000029.1"/>
</dbReference>
<feature type="transmembrane region" description="Helical" evidence="9">
    <location>
        <begin position="294"/>
        <end position="317"/>
    </location>
</feature>
<evidence type="ECO:0000256" key="6">
    <source>
        <dbReference type="ARBA" id="ARBA00022989"/>
    </source>
</evidence>
<dbReference type="Pfam" id="PF02080">
    <property type="entry name" value="TrkA_C"/>
    <property type="match status" value="1"/>
</dbReference>
<evidence type="ECO:0000256" key="5">
    <source>
        <dbReference type="ARBA" id="ARBA00022692"/>
    </source>
</evidence>
<keyword evidence="7" id="KW-0406">Ion transport</keyword>
<evidence type="ECO:0000256" key="9">
    <source>
        <dbReference type="SAM" id="Phobius"/>
    </source>
</evidence>
<comment type="subcellular location">
    <subcellularLocation>
        <location evidence="1">Cell membrane</location>
        <topology evidence="1">Multi-pass membrane protein</topology>
    </subcellularLocation>
</comment>
<keyword evidence="3" id="KW-0050">Antiport</keyword>
<dbReference type="Gene3D" id="3.30.70.1450">
    <property type="entry name" value="Regulator of K+ conductance, C-terminal domain"/>
    <property type="match status" value="1"/>
</dbReference>
<feature type="transmembrane region" description="Helical" evidence="9">
    <location>
        <begin position="55"/>
        <end position="72"/>
    </location>
</feature>
<keyword evidence="4" id="KW-1003">Cell membrane</keyword>
<dbReference type="InterPro" id="IPR036721">
    <property type="entry name" value="RCK_C_sf"/>
</dbReference>
<evidence type="ECO:0000259" key="10">
    <source>
        <dbReference type="PROSITE" id="PS51202"/>
    </source>
</evidence>
<evidence type="ECO:0000256" key="8">
    <source>
        <dbReference type="ARBA" id="ARBA00023136"/>
    </source>
</evidence>
<feature type="transmembrane region" description="Helical" evidence="9">
    <location>
        <begin position="359"/>
        <end position="382"/>
    </location>
</feature>
<dbReference type="GO" id="GO:0008324">
    <property type="term" value="F:monoatomic cation transmembrane transporter activity"/>
    <property type="evidence" value="ECO:0007669"/>
    <property type="project" value="InterPro"/>
</dbReference>
<dbReference type="AlphaFoldDB" id="A0AAX2A2Z6"/>
<feature type="transmembrane region" description="Helical" evidence="9">
    <location>
        <begin position="329"/>
        <end position="347"/>
    </location>
</feature>
<evidence type="ECO:0000256" key="7">
    <source>
        <dbReference type="ARBA" id="ARBA00023065"/>
    </source>
</evidence>
<feature type="transmembrane region" description="Helical" evidence="9">
    <location>
        <begin position="84"/>
        <end position="107"/>
    </location>
</feature>
<evidence type="ECO:0000313" key="12">
    <source>
        <dbReference type="Proteomes" id="UP000286434"/>
    </source>
</evidence>
<keyword evidence="2" id="KW-0813">Transport</keyword>
<organism evidence="11 12">
    <name type="scientific">Anoxybacillus flavithermus</name>
    <dbReference type="NCBI Taxonomy" id="33934"/>
    <lineage>
        <taxon>Bacteria</taxon>
        <taxon>Bacillati</taxon>
        <taxon>Bacillota</taxon>
        <taxon>Bacilli</taxon>
        <taxon>Bacillales</taxon>
        <taxon>Anoxybacillaceae</taxon>
        <taxon>Anoxybacillus</taxon>
    </lineage>
</organism>
<dbReference type="InterPro" id="IPR038770">
    <property type="entry name" value="Na+/solute_symporter_sf"/>
</dbReference>
<dbReference type="GO" id="GO:0005886">
    <property type="term" value="C:plasma membrane"/>
    <property type="evidence" value="ECO:0007669"/>
    <property type="project" value="UniProtKB-SubCell"/>
</dbReference>
<dbReference type="GO" id="GO:1902600">
    <property type="term" value="P:proton transmembrane transport"/>
    <property type="evidence" value="ECO:0007669"/>
    <property type="project" value="InterPro"/>
</dbReference>
<dbReference type="PROSITE" id="PS51202">
    <property type="entry name" value="RCK_C"/>
    <property type="match status" value="1"/>
</dbReference>
<reference evidence="11 12" key="1">
    <citation type="submission" date="2019-01" db="EMBL/GenBank/DDBJ databases">
        <title>Anoxybacillus flavithermus in powdered infant formula.</title>
        <authorList>
            <person name="Rhee M.S."/>
            <person name="Choi I.-G."/>
            <person name="Cho T.J."/>
            <person name="Park B."/>
        </authorList>
    </citation>
    <scope>NUCLEOTIDE SEQUENCE [LARGE SCALE GENOMIC DNA]</scope>
    <source>
        <strain evidence="11 12">FHS-PPAM212</strain>
    </source>
</reference>
<feature type="transmembrane region" description="Helical" evidence="9">
    <location>
        <begin position="186"/>
        <end position="205"/>
    </location>
</feature>
<keyword evidence="8 9" id="KW-0472">Membrane</keyword>
<sequence>MTCLLTDFIIFLLGLLLIIGVLTTKFSSWLGVPSLVFYILVGMILSKFIYYDNAFLTQIVGIFALIIILFEGGMNTKWNTLKKVLVPASSLATFGVLITAICVGIFAKYILHVSWAEGFLLGAIVSSTDAAAIFATLGSVNVKRRLSATLEAESGMNDPMAVILTLSLITFIQQPELTISHTFLSFIWQIVIGILVGLGLGKLTVWCLNKINLDSSGLYPTLSLSFAILSYSIAALLKGSGFLSVYIMGVFVGNAQLVYRHSIFRFNEGLAWMMQIFMFILLGLLVFPNELVKVAWEGVALAILLIVVARPISVMISTINMNFSIKEKLFLSWAGLKGAVPIVLATYPLTSNIENSQLIFNIVFFIVLISALIQGSTTSFLAKHLGLLLGEKREVAHSIELMSTTKANKANKEIVEVHISNKQSHLLNMTISQLPLPKDCLITAIIRNDKIITPKGNVRLHENDVVYILIEKGRRSEIYKIFSITEDTSF</sequence>
<dbReference type="NCBIfam" id="NF003716">
    <property type="entry name" value="PRK05326.1-3"/>
    <property type="match status" value="1"/>
</dbReference>
<feature type="transmembrane region" description="Helical" evidence="9">
    <location>
        <begin position="271"/>
        <end position="288"/>
    </location>
</feature>
<gene>
    <name evidence="11" type="ORF">EA138_08530</name>
</gene>
<dbReference type="Pfam" id="PF00999">
    <property type="entry name" value="Na_H_Exchanger"/>
    <property type="match status" value="1"/>
</dbReference>
<keyword evidence="6 9" id="KW-1133">Transmembrane helix</keyword>
<evidence type="ECO:0000313" key="11">
    <source>
        <dbReference type="EMBL" id="RWU13152.1"/>
    </source>
</evidence>
<dbReference type="SUPFAM" id="SSF116726">
    <property type="entry name" value="TrkA C-terminal domain-like"/>
    <property type="match status" value="1"/>
</dbReference>
<feature type="transmembrane region" description="Helical" evidence="9">
    <location>
        <begin position="119"/>
        <end position="142"/>
    </location>
</feature>
<evidence type="ECO:0000256" key="2">
    <source>
        <dbReference type="ARBA" id="ARBA00022448"/>
    </source>
</evidence>
<feature type="transmembrane region" description="Helical" evidence="9">
    <location>
        <begin position="29"/>
        <end position="49"/>
    </location>
</feature>
<dbReference type="InterPro" id="IPR006153">
    <property type="entry name" value="Cation/H_exchanger_TM"/>
</dbReference>
<name>A0AAX2A2Z6_9BACL</name>
<evidence type="ECO:0000256" key="4">
    <source>
        <dbReference type="ARBA" id="ARBA00022475"/>
    </source>
</evidence>
<feature type="transmembrane region" description="Helical" evidence="9">
    <location>
        <begin position="6"/>
        <end position="22"/>
    </location>
</feature>
<feature type="domain" description="RCK C-terminal" evidence="10">
    <location>
        <begin position="402"/>
        <end position="484"/>
    </location>
</feature>
<evidence type="ECO:0000256" key="3">
    <source>
        <dbReference type="ARBA" id="ARBA00022449"/>
    </source>
</evidence>
<dbReference type="GO" id="GO:0006813">
    <property type="term" value="P:potassium ion transport"/>
    <property type="evidence" value="ECO:0007669"/>
    <property type="project" value="InterPro"/>
</dbReference>
<evidence type="ECO:0000256" key="1">
    <source>
        <dbReference type="ARBA" id="ARBA00004651"/>
    </source>
</evidence>
<dbReference type="PANTHER" id="PTHR32507:SF7">
    <property type="entry name" value="K(+)_H(+) ANTIPORTER NHAP2"/>
    <property type="match status" value="1"/>
</dbReference>
<dbReference type="GO" id="GO:0015297">
    <property type="term" value="F:antiporter activity"/>
    <property type="evidence" value="ECO:0007669"/>
    <property type="project" value="UniProtKB-KW"/>
</dbReference>
<comment type="caution">
    <text evidence="11">The sequence shown here is derived from an EMBL/GenBank/DDBJ whole genome shotgun (WGS) entry which is preliminary data.</text>
</comment>
<accession>A0AAX2A2Z6</accession>
<dbReference type="Proteomes" id="UP000286434">
    <property type="component" value="Unassembled WGS sequence"/>
</dbReference>
<protein>
    <submittedName>
        <fullName evidence="11">Potassium/proton antiporter</fullName>
    </submittedName>
</protein>